<keyword evidence="3" id="KW-1185">Reference proteome</keyword>
<feature type="region of interest" description="Disordered" evidence="1">
    <location>
        <begin position="417"/>
        <end position="441"/>
    </location>
</feature>
<gene>
    <name evidence="2" type="ORF">HMPREF1544_06592</name>
</gene>
<dbReference type="OrthoDB" id="2256928at2759"/>
<evidence type="ECO:0000256" key="1">
    <source>
        <dbReference type="SAM" id="MobiDB-lite"/>
    </source>
</evidence>
<evidence type="ECO:0000313" key="3">
    <source>
        <dbReference type="Proteomes" id="UP000014254"/>
    </source>
</evidence>
<feature type="compositionally biased region" description="Basic and acidic residues" evidence="1">
    <location>
        <begin position="430"/>
        <end position="441"/>
    </location>
</feature>
<feature type="region of interest" description="Disordered" evidence="1">
    <location>
        <begin position="261"/>
        <end position="283"/>
    </location>
</feature>
<proteinExistence type="predicted"/>
<feature type="region of interest" description="Disordered" evidence="1">
    <location>
        <begin position="193"/>
        <end position="214"/>
    </location>
</feature>
<sequence>MTTTHLSPPQRPLTKKLNSSDHSEQPGTTTVEKTPPRGSESNEKTATIVAHYEEPNMDLLEKDFKITVNDDMMTDDDSDMDEEQDTFMGLVHELASPASIHPYHTNSKHDDNVCYHPTAAIIHEDKQMMEQQQGYLNSVHTNVENTLEDNLYERKTSFSRRPSQLLQERNSLNALCPPSHVLKARRLSKTIIKPSTSTPVTGKDRSRKPSIVDNYTKEFGNNSAVSPRFMALRKLSEVTNLPSHSISYSIVPPVPQIPSTFQSTTAAATPDEKPNKATKASTDSDQLLDRIDNVIESQLQFHLGQIVWRASESHLDARRFWEEQKKEMFGFAATLIDRMETQVDMQRKMTFESIASASPIEKEEVSLALQQKELSMYKSKYTEAKRQLFELEVLKTRNLELEKQHEIDLKTIKQLKEEETRRQKPNAKQESTKEVIDDKPTYDLKAKNTQLKNQLKHLQEINQQLLEQTAAYEQDKKRYTLEIEQLKEQLLQQQQQQQQEQQQQNQRKVQPSASTTTTVDGIDCSEDFGKKKKPGKQMDNWADMMESEDEAKKSADEWAQKYRELQTSYFEACMKLEKNKVQSDDEKKIYDLGQLLIEKDEIIRHLKQAEEVDKIQLNYLQMELNKYHEKKKKKAPVDNGGYTTEDGYLTFTTEINGQPSKYTIKIPSVNHSGNQNQQPRRNTAAFKPTSSHKTHLNPYACEWKKSKAKN</sequence>
<organism evidence="2 3">
    <name type="scientific">Mucor circinelloides f. circinelloides (strain 1006PhL)</name>
    <name type="common">Mucormycosis agent</name>
    <name type="synonym">Calyptromyces circinelloides</name>
    <dbReference type="NCBI Taxonomy" id="1220926"/>
    <lineage>
        <taxon>Eukaryota</taxon>
        <taxon>Fungi</taxon>
        <taxon>Fungi incertae sedis</taxon>
        <taxon>Mucoromycota</taxon>
        <taxon>Mucoromycotina</taxon>
        <taxon>Mucoromycetes</taxon>
        <taxon>Mucorales</taxon>
        <taxon>Mucorineae</taxon>
        <taxon>Mucoraceae</taxon>
        <taxon>Mucor</taxon>
    </lineage>
</organism>
<feature type="compositionally biased region" description="Polar residues" evidence="1">
    <location>
        <begin position="507"/>
        <end position="519"/>
    </location>
</feature>
<feature type="compositionally biased region" description="Polar residues" evidence="1">
    <location>
        <begin position="669"/>
        <end position="681"/>
    </location>
</feature>
<evidence type="ECO:0000313" key="2">
    <source>
        <dbReference type="EMBL" id="EPB86616.1"/>
    </source>
</evidence>
<name>S2J8Z9_MUCC1</name>
<feature type="region of interest" description="Disordered" evidence="1">
    <location>
        <begin position="502"/>
        <end position="537"/>
    </location>
</feature>
<dbReference type="EMBL" id="KE123985">
    <property type="protein sequence ID" value="EPB86616.1"/>
    <property type="molecule type" value="Genomic_DNA"/>
</dbReference>
<dbReference type="AlphaFoldDB" id="S2J8Z9"/>
<dbReference type="Proteomes" id="UP000014254">
    <property type="component" value="Unassembled WGS sequence"/>
</dbReference>
<dbReference type="VEuPathDB" id="FungiDB:HMPREF1544_06592"/>
<accession>S2J8Z9</accession>
<feature type="region of interest" description="Disordered" evidence="1">
    <location>
        <begin position="1"/>
        <end position="44"/>
    </location>
</feature>
<dbReference type="eggNOG" id="ENOG502RW2Z">
    <property type="taxonomic scope" value="Eukaryota"/>
</dbReference>
<dbReference type="InParanoid" id="S2J8Z9"/>
<reference evidence="3" key="1">
    <citation type="submission" date="2013-05" db="EMBL/GenBank/DDBJ databases">
        <title>The Genome sequence of Mucor circinelloides f. circinelloides 1006PhL.</title>
        <authorList>
            <consortium name="The Broad Institute Genomics Platform"/>
            <person name="Cuomo C."/>
            <person name="Earl A."/>
            <person name="Findley K."/>
            <person name="Lee S.C."/>
            <person name="Walker B."/>
            <person name="Young S."/>
            <person name="Zeng Q."/>
            <person name="Gargeya S."/>
            <person name="Fitzgerald M."/>
            <person name="Haas B."/>
            <person name="Abouelleil A."/>
            <person name="Allen A.W."/>
            <person name="Alvarado L."/>
            <person name="Arachchi H.M."/>
            <person name="Berlin A.M."/>
            <person name="Chapman S.B."/>
            <person name="Gainer-Dewar J."/>
            <person name="Goldberg J."/>
            <person name="Griggs A."/>
            <person name="Gujja S."/>
            <person name="Hansen M."/>
            <person name="Howarth C."/>
            <person name="Imamovic A."/>
            <person name="Ireland A."/>
            <person name="Larimer J."/>
            <person name="McCowan C."/>
            <person name="Murphy C."/>
            <person name="Pearson M."/>
            <person name="Poon T.W."/>
            <person name="Priest M."/>
            <person name="Roberts A."/>
            <person name="Saif S."/>
            <person name="Shea T."/>
            <person name="Sisk P."/>
            <person name="Sykes S."/>
            <person name="Wortman J."/>
            <person name="Nusbaum C."/>
            <person name="Birren B."/>
        </authorList>
    </citation>
    <scope>NUCLEOTIDE SEQUENCE [LARGE SCALE GENOMIC DNA]</scope>
    <source>
        <strain evidence="3">1006PhL</strain>
    </source>
</reference>
<feature type="region of interest" description="Disordered" evidence="1">
    <location>
        <begin position="669"/>
        <end position="710"/>
    </location>
</feature>
<protein>
    <submittedName>
        <fullName evidence="2">Uncharacterized protein</fullName>
    </submittedName>
</protein>
<dbReference type="OMA" id="WADMMES"/>